<protein>
    <submittedName>
        <fullName evidence="8">Protein kinase domain-containing protein</fullName>
    </submittedName>
</protein>
<accession>A0A0N4VJN8</accession>
<dbReference type="InterPro" id="IPR000719">
    <property type="entry name" value="Prot_kinase_dom"/>
</dbReference>
<keyword evidence="2" id="KW-0547">Nucleotide-binding</keyword>
<organism evidence="8">
    <name type="scientific">Enterobius vermicularis</name>
    <name type="common">Human pinworm</name>
    <dbReference type="NCBI Taxonomy" id="51028"/>
    <lineage>
        <taxon>Eukaryota</taxon>
        <taxon>Metazoa</taxon>
        <taxon>Ecdysozoa</taxon>
        <taxon>Nematoda</taxon>
        <taxon>Chromadorea</taxon>
        <taxon>Rhabditida</taxon>
        <taxon>Spirurina</taxon>
        <taxon>Oxyuridomorpha</taxon>
        <taxon>Oxyuroidea</taxon>
        <taxon>Oxyuridae</taxon>
        <taxon>Enterobius</taxon>
    </lineage>
</organism>
<sequence length="253" mass="29203">MCISNLGSRVIPYSDIKFDEEIGIGAKGTVYKGSYAGEDVVVKRSRIKERIDNSHLLHLNHQNLIKFLLVLKSRSLFYKNCRVDCRTSTTDREFFVLMEYCAGGSLKEKIHNNKEDIIQKCEIAKWLRQICEGMAYLHSNHVIHRDLKPAKCFLISFLLLFGCLMSKNEAFFFSILFKNDSELKICGFSCSRGWEESRSGSMSFCGSFCYMAPEMMMGNGSQKVILKNYYFCLNRSYLYLREAQNSTAITFKF</sequence>
<dbReference type="PANTHER" id="PTHR44329:SF288">
    <property type="entry name" value="MITOGEN-ACTIVATED PROTEIN KINASE KINASE KINASE 20"/>
    <property type="match status" value="1"/>
</dbReference>
<evidence type="ECO:0000313" key="6">
    <source>
        <dbReference type="EMBL" id="VDD95633.1"/>
    </source>
</evidence>
<dbReference type="AlphaFoldDB" id="A0A0N4VJN8"/>
<evidence type="ECO:0000313" key="7">
    <source>
        <dbReference type="Proteomes" id="UP000274131"/>
    </source>
</evidence>
<keyword evidence="7" id="KW-1185">Reference proteome</keyword>
<evidence type="ECO:0000259" key="5">
    <source>
        <dbReference type="PROSITE" id="PS50011"/>
    </source>
</evidence>
<dbReference type="Gene3D" id="3.30.200.20">
    <property type="entry name" value="Phosphorylase Kinase, domain 1"/>
    <property type="match status" value="1"/>
</dbReference>
<evidence type="ECO:0000256" key="1">
    <source>
        <dbReference type="ARBA" id="ARBA00022679"/>
    </source>
</evidence>
<dbReference type="EMBL" id="UXUI01010795">
    <property type="protein sequence ID" value="VDD95633.1"/>
    <property type="molecule type" value="Genomic_DNA"/>
</dbReference>
<dbReference type="Pfam" id="PF00069">
    <property type="entry name" value="Pkinase"/>
    <property type="match status" value="1"/>
</dbReference>
<dbReference type="PANTHER" id="PTHR44329">
    <property type="entry name" value="SERINE/THREONINE-PROTEIN KINASE TNNI3K-RELATED"/>
    <property type="match status" value="1"/>
</dbReference>
<dbReference type="PROSITE" id="PS50011">
    <property type="entry name" value="PROTEIN_KINASE_DOM"/>
    <property type="match status" value="1"/>
</dbReference>
<dbReference type="GO" id="GO:0005524">
    <property type="term" value="F:ATP binding"/>
    <property type="evidence" value="ECO:0007669"/>
    <property type="project" value="UniProtKB-KW"/>
</dbReference>
<dbReference type="Proteomes" id="UP000274131">
    <property type="component" value="Unassembled WGS sequence"/>
</dbReference>
<dbReference type="Gene3D" id="1.10.510.10">
    <property type="entry name" value="Transferase(Phosphotransferase) domain 1"/>
    <property type="match status" value="1"/>
</dbReference>
<evidence type="ECO:0000256" key="4">
    <source>
        <dbReference type="ARBA" id="ARBA00022840"/>
    </source>
</evidence>
<dbReference type="SUPFAM" id="SSF56112">
    <property type="entry name" value="Protein kinase-like (PK-like)"/>
    <property type="match status" value="1"/>
</dbReference>
<name>A0A0N4VJN8_ENTVE</name>
<dbReference type="OrthoDB" id="248923at2759"/>
<dbReference type="InterPro" id="IPR011009">
    <property type="entry name" value="Kinase-like_dom_sf"/>
</dbReference>
<gene>
    <name evidence="6" type="ORF">EVEC_LOCUS10384</name>
</gene>
<feature type="domain" description="Protein kinase" evidence="5">
    <location>
        <begin position="16"/>
        <end position="253"/>
    </location>
</feature>
<evidence type="ECO:0000313" key="8">
    <source>
        <dbReference type="WBParaSite" id="EVEC_0001105901-mRNA-1"/>
    </source>
</evidence>
<evidence type="ECO:0000256" key="3">
    <source>
        <dbReference type="ARBA" id="ARBA00022777"/>
    </source>
</evidence>
<keyword evidence="4" id="KW-0067">ATP-binding</keyword>
<dbReference type="WBParaSite" id="EVEC_0001105901-mRNA-1">
    <property type="protein sequence ID" value="EVEC_0001105901-mRNA-1"/>
    <property type="gene ID" value="EVEC_0001105901"/>
</dbReference>
<reference evidence="6 7" key="2">
    <citation type="submission" date="2018-10" db="EMBL/GenBank/DDBJ databases">
        <authorList>
            <consortium name="Pathogen Informatics"/>
        </authorList>
    </citation>
    <scope>NUCLEOTIDE SEQUENCE [LARGE SCALE GENOMIC DNA]</scope>
</reference>
<keyword evidence="1" id="KW-0808">Transferase</keyword>
<dbReference type="InterPro" id="IPR051681">
    <property type="entry name" value="Ser/Thr_Kinases-Pseudokinases"/>
</dbReference>
<dbReference type="STRING" id="51028.A0A0N4VJN8"/>
<reference evidence="8" key="1">
    <citation type="submission" date="2017-02" db="UniProtKB">
        <authorList>
            <consortium name="WormBaseParasite"/>
        </authorList>
    </citation>
    <scope>IDENTIFICATION</scope>
</reference>
<evidence type="ECO:0000256" key="2">
    <source>
        <dbReference type="ARBA" id="ARBA00022741"/>
    </source>
</evidence>
<proteinExistence type="predicted"/>
<dbReference type="GO" id="GO:0004674">
    <property type="term" value="F:protein serine/threonine kinase activity"/>
    <property type="evidence" value="ECO:0007669"/>
    <property type="project" value="TreeGrafter"/>
</dbReference>
<keyword evidence="3" id="KW-0418">Kinase</keyword>